<comment type="caution">
    <text evidence="6">The sequence shown here is derived from an EMBL/GenBank/DDBJ whole genome shotgun (WGS) entry which is preliminary data.</text>
</comment>
<gene>
    <name evidence="6" type="ORF">CTI12_AA558340</name>
</gene>
<dbReference type="SUPFAM" id="SSF54001">
    <property type="entry name" value="Cysteine proteinases"/>
    <property type="match status" value="1"/>
</dbReference>
<protein>
    <recommendedName>
        <fullName evidence="5">Ubiquitin-like protease family profile domain-containing protein</fullName>
    </recommendedName>
</protein>
<dbReference type="Proteomes" id="UP000245207">
    <property type="component" value="Unassembled WGS sequence"/>
</dbReference>
<keyword evidence="4" id="KW-0732">Signal</keyword>
<keyword evidence="3" id="KW-0378">Hydrolase</keyword>
<evidence type="ECO:0000256" key="4">
    <source>
        <dbReference type="SAM" id="SignalP"/>
    </source>
</evidence>
<proteinExistence type="inferred from homology"/>
<dbReference type="OrthoDB" id="1863538at2759"/>
<feature type="chain" id="PRO_5015595508" description="Ubiquitin-like protease family profile domain-containing protein" evidence="4">
    <location>
        <begin position="29"/>
        <end position="122"/>
    </location>
</feature>
<dbReference type="EMBL" id="PKPP01013548">
    <property type="protein sequence ID" value="PWA40783.1"/>
    <property type="molecule type" value="Genomic_DNA"/>
</dbReference>
<evidence type="ECO:0000256" key="1">
    <source>
        <dbReference type="ARBA" id="ARBA00005234"/>
    </source>
</evidence>
<evidence type="ECO:0000259" key="5">
    <source>
        <dbReference type="Pfam" id="PF02902"/>
    </source>
</evidence>
<dbReference type="InterPro" id="IPR038765">
    <property type="entry name" value="Papain-like_cys_pep_sf"/>
</dbReference>
<feature type="signal peptide" evidence="4">
    <location>
        <begin position="1"/>
        <end position="28"/>
    </location>
</feature>
<reference evidence="6 7" key="1">
    <citation type="journal article" date="2018" name="Mol. Plant">
        <title>The genome of Artemisia annua provides insight into the evolution of Asteraceae family and artemisinin biosynthesis.</title>
        <authorList>
            <person name="Shen Q."/>
            <person name="Zhang L."/>
            <person name="Liao Z."/>
            <person name="Wang S."/>
            <person name="Yan T."/>
            <person name="Shi P."/>
            <person name="Liu M."/>
            <person name="Fu X."/>
            <person name="Pan Q."/>
            <person name="Wang Y."/>
            <person name="Lv Z."/>
            <person name="Lu X."/>
            <person name="Zhang F."/>
            <person name="Jiang W."/>
            <person name="Ma Y."/>
            <person name="Chen M."/>
            <person name="Hao X."/>
            <person name="Li L."/>
            <person name="Tang Y."/>
            <person name="Lv G."/>
            <person name="Zhou Y."/>
            <person name="Sun X."/>
            <person name="Brodelius P.E."/>
            <person name="Rose J.K.C."/>
            <person name="Tang K."/>
        </authorList>
    </citation>
    <scope>NUCLEOTIDE SEQUENCE [LARGE SCALE GENOMIC DNA]</scope>
    <source>
        <strain evidence="7">cv. Huhao1</strain>
        <tissue evidence="6">Leaf</tissue>
    </source>
</reference>
<organism evidence="6 7">
    <name type="scientific">Artemisia annua</name>
    <name type="common">Sweet wormwood</name>
    <dbReference type="NCBI Taxonomy" id="35608"/>
    <lineage>
        <taxon>Eukaryota</taxon>
        <taxon>Viridiplantae</taxon>
        <taxon>Streptophyta</taxon>
        <taxon>Embryophyta</taxon>
        <taxon>Tracheophyta</taxon>
        <taxon>Spermatophyta</taxon>
        <taxon>Magnoliopsida</taxon>
        <taxon>eudicotyledons</taxon>
        <taxon>Gunneridae</taxon>
        <taxon>Pentapetalae</taxon>
        <taxon>asterids</taxon>
        <taxon>campanulids</taxon>
        <taxon>Asterales</taxon>
        <taxon>Asteraceae</taxon>
        <taxon>Asteroideae</taxon>
        <taxon>Anthemideae</taxon>
        <taxon>Artemisiinae</taxon>
        <taxon>Artemisia</taxon>
    </lineage>
</organism>
<evidence type="ECO:0000313" key="7">
    <source>
        <dbReference type="Proteomes" id="UP000245207"/>
    </source>
</evidence>
<keyword evidence="7" id="KW-1185">Reference proteome</keyword>
<sequence length="122" mass="13934">MDSHSKTMASFFLAFLLILGSWPDDVRARYLLSNVADLASTSLSSEKGLRATKMEPFKKCPRQPGCTECGYFVLKFMREIVKRGVRALENDNIGGDSNEYTDADFDDIREEWAIYVSNFIFR</sequence>
<evidence type="ECO:0000256" key="2">
    <source>
        <dbReference type="ARBA" id="ARBA00022670"/>
    </source>
</evidence>
<dbReference type="Gene3D" id="3.40.395.10">
    <property type="entry name" value="Adenoviral Proteinase, Chain A"/>
    <property type="match status" value="1"/>
</dbReference>
<dbReference type="AlphaFoldDB" id="A0A2U1KVM3"/>
<dbReference type="InterPro" id="IPR003653">
    <property type="entry name" value="Peptidase_C48_C"/>
</dbReference>
<feature type="domain" description="Ubiquitin-like protease family profile" evidence="5">
    <location>
        <begin position="29"/>
        <end position="113"/>
    </location>
</feature>
<name>A0A2U1KVM3_ARTAN</name>
<accession>A0A2U1KVM3</accession>
<dbReference type="GO" id="GO:0006508">
    <property type="term" value="P:proteolysis"/>
    <property type="evidence" value="ECO:0007669"/>
    <property type="project" value="UniProtKB-KW"/>
</dbReference>
<evidence type="ECO:0000256" key="3">
    <source>
        <dbReference type="ARBA" id="ARBA00022801"/>
    </source>
</evidence>
<evidence type="ECO:0000313" key="6">
    <source>
        <dbReference type="EMBL" id="PWA40783.1"/>
    </source>
</evidence>
<comment type="similarity">
    <text evidence="1">Belongs to the peptidase C48 family.</text>
</comment>
<keyword evidence="2" id="KW-0645">Protease</keyword>
<dbReference type="GO" id="GO:0008234">
    <property type="term" value="F:cysteine-type peptidase activity"/>
    <property type="evidence" value="ECO:0007669"/>
    <property type="project" value="InterPro"/>
</dbReference>
<dbReference type="Pfam" id="PF02902">
    <property type="entry name" value="Peptidase_C48"/>
    <property type="match status" value="1"/>
</dbReference>